<reference evidence="3" key="1">
    <citation type="submission" date="2016-10" db="EMBL/GenBank/DDBJ databases">
        <authorList>
            <person name="Varghese N."/>
            <person name="Submissions S."/>
        </authorList>
    </citation>
    <scope>NUCLEOTIDE SEQUENCE [LARGE SCALE GENOMIC DNA]</scope>
    <source>
        <strain evidence="3">DSM 17724</strain>
    </source>
</reference>
<feature type="signal peptide" evidence="1">
    <location>
        <begin position="1"/>
        <end position="20"/>
    </location>
</feature>
<name>A0A1I0MV43_9FLAO</name>
<dbReference type="OrthoDB" id="128937at2"/>
<dbReference type="STRING" id="356305.SAMN05421841_0225"/>
<dbReference type="RefSeq" id="WP_089790247.1">
    <property type="nucleotide sequence ID" value="NZ_FOIU01000001.1"/>
</dbReference>
<dbReference type="Proteomes" id="UP000199469">
    <property type="component" value="Unassembled WGS sequence"/>
</dbReference>
<dbReference type="AlphaFoldDB" id="A0A1I0MV43"/>
<accession>A0A1I0MV43</accession>
<proteinExistence type="predicted"/>
<protein>
    <submittedName>
        <fullName evidence="2">Uncharacterized protein</fullName>
    </submittedName>
</protein>
<dbReference type="EMBL" id="FOIU01000001">
    <property type="protein sequence ID" value="SEV92613.1"/>
    <property type="molecule type" value="Genomic_DNA"/>
</dbReference>
<keyword evidence="1" id="KW-0732">Signal</keyword>
<evidence type="ECO:0000256" key="1">
    <source>
        <dbReference type="SAM" id="SignalP"/>
    </source>
</evidence>
<sequence>MRKFVIPFFCAVLFSTSVAAQQTTAAPTKTETVKSKLTPKEVVDSYLKALGGKEKLESIKTTVMENTLTVPGLPAEVTMVTKKMGNKFKSEQSVMGQKMVQFFDGEKGYFDQMGQKHDIPADKIAELKKSKVIDALAYDPASYTSVTVEKIDGKDYNVLNSDKGKFYFDNATGLLYKSSGSEGNATVKSYMTVDGIKFPAEIEAEGNGQKVTIKTTKVTINSGVTDADFK</sequence>
<keyword evidence="3" id="KW-1185">Reference proteome</keyword>
<evidence type="ECO:0000313" key="3">
    <source>
        <dbReference type="Proteomes" id="UP000199469"/>
    </source>
</evidence>
<gene>
    <name evidence="2" type="ORF">SAMN05421841_0225</name>
</gene>
<evidence type="ECO:0000313" key="2">
    <source>
        <dbReference type="EMBL" id="SEV92613.1"/>
    </source>
</evidence>
<organism evidence="2 3">
    <name type="scientific">Chryseobacterium wanjuense</name>
    <dbReference type="NCBI Taxonomy" id="356305"/>
    <lineage>
        <taxon>Bacteria</taxon>
        <taxon>Pseudomonadati</taxon>
        <taxon>Bacteroidota</taxon>
        <taxon>Flavobacteriia</taxon>
        <taxon>Flavobacteriales</taxon>
        <taxon>Weeksellaceae</taxon>
        <taxon>Chryseobacterium group</taxon>
        <taxon>Chryseobacterium</taxon>
    </lineage>
</organism>
<feature type="chain" id="PRO_5011600219" evidence="1">
    <location>
        <begin position="21"/>
        <end position="230"/>
    </location>
</feature>